<dbReference type="InterPro" id="IPR027417">
    <property type="entry name" value="P-loop_NTPase"/>
</dbReference>
<evidence type="ECO:0000256" key="4">
    <source>
        <dbReference type="ARBA" id="ARBA00024722"/>
    </source>
</evidence>
<dbReference type="Pfam" id="PF00005">
    <property type="entry name" value="ABC_tran"/>
    <property type="match status" value="1"/>
</dbReference>
<dbReference type="EMBL" id="JACRJB010000007">
    <property type="protein sequence ID" value="MBI5128310.1"/>
    <property type="molecule type" value="Genomic_DNA"/>
</dbReference>
<reference evidence="6" key="1">
    <citation type="submission" date="2020-07" db="EMBL/GenBank/DDBJ databases">
        <title>Huge and variable diversity of episymbiotic CPR bacteria and DPANN archaea in groundwater ecosystems.</title>
        <authorList>
            <person name="He C.Y."/>
            <person name="Keren R."/>
            <person name="Whittaker M."/>
            <person name="Farag I.F."/>
            <person name="Doudna J."/>
            <person name="Cate J.H.D."/>
            <person name="Banfield J.F."/>
        </authorList>
    </citation>
    <scope>NUCLEOTIDE SEQUENCE</scope>
    <source>
        <strain evidence="6">NC_groundwater_1818_Pr3_B-0.1um_66_35</strain>
    </source>
</reference>
<comment type="function">
    <text evidence="4">Involved in beta-(1--&gt;2)glucan export. Transmembrane domains (TMD) form a pore in the inner membrane and the ATP-binding domain (NBD) is responsible for energy generation.</text>
</comment>
<evidence type="ECO:0000256" key="3">
    <source>
        <dbReference type="ARBA" id="ARBA00022840"/>
    </source>
</evidence>
<dbReference type="SUPFAM" id="SSF52540">
    <property type="entry name" value="P-loop containing nucleoside triphosphate hydrolases"/>
    <property type="match status" value="1"/>
</dbReference>
<dbReference type="PANTHER" id="PTHR45772">
    <property type="entry name" value="CONSERVED COMPONENT OF ABC TRANSPORTER FOR NATURAL AMINO ACIDS-RELATED"/>
    <property type="match status" value="1"/>
</dbReference>
<evidence type="ECO:0000256" key="1">
    <source>
        <dbReference type="ARBA" id="ARBA00022448"/>
    </source>
</evidence>
<dbReference type="GO" id="GO:0016887">
    <property type="term" value="F:ATP hydrolysis activity"/>
    <property type="evidence" value="ECO:0007669"/>
    <property type="project" value="InterPro"/>
</dbReference>
<keyword evidence="2" id="KW-0547">Nucleotide-binding</keyword>
<keyword evidence="3 6" id="KW-0067">ATP-binding</keyword>
<dbReference type="GO" id="GO:0005886">
    <property type="term" value="C:plasma membrane"/>
    <property type="evidence" value="ECO:0007669"/>
    <property type="project" value="TreeGrafter"/>
</dbReference>
<dbReference type="InterPro" id="IPR003593">
    <property type="entry name" value="AAA+_ATPase"/>
</dbReference>
<gene>
    <name evidence="6" type="ORF">HZA66_02615</name>
</gene>
<dbReference type="SMART" id="SM00382">
    <property type="entry name" value="AAA"/>
    <property type="match status" value="1"/>
</dbReference>
<evidence type="ECO:0000313" key="6">
    <source>
        <dbReference type="EMBL" id="MBI5128310.1"/>
    </source>
</evidence>
<dbReference type="InterPro" id="IPR003439">
    <property type="entry name" value="ABC_transporter-like_ATP-bd"/>
</dbReference>
<dbReference type="Pfam" id="PF12399">
    <property type="entry name" value="BCA_ABC_TP_C"/>
    <property type="match status" value="1"/>
</dbReference>
<dbReference type="PROSITE" id="PS50893">
    <property type="entry name" value="ABC_TRANSPORTER_2"/>
    <property type="match status" value="1"/>
</dbReference>
<protein>
    <submittedName>
        <fullName evidence="6">ABC transporter ATP-binding protein</fullName>
    </submittedName>
</protein>
<dbReference type="GO" id="GO:0005524">
    <property type="term" value="F:ATP binding"/>
    <property type="evidence" value="ECO:0007669"/>
    <property type="project" value="UniProtKB-KW"/>
</dbReference>
<evidence type="ECO:0000259" key="5">
    <source>
        <dbReference type="PROSITE" id="PS50893"/>
    </source>
</evidence>
<feature type="domain" description="ABC transporter" evidence="5">
    <location>
        <begin position="3"/>
        <end position="250"/>
    </location>
</feature>
<keyword evidence="1" id="KW-0813">Transport</keyword>
<comment type="caution">
    <text evidence="6">The sequence shown here is derived from an EMBL/GenBank/DDBJ whole genome shotgun (WGS) entry which is preliminary data.</text>
</comment>
<name>A0A933RU50_RHOPL</name>
<dbReference type="Gene3D" id="3.40.50.300">
    <property type="entry name" value="P-loop containing nucleotide triphosphate hydrolases"/>
    <property type="match status" value="1"/>
</dbReference>
<evidence type="ECO:0000256" key="2">
    <source>
        <dbReference type="ARBA" id="ARBA00022741"/>
    </source>
</evidence>
<organism evidence="6 7">
    <name type="scientific">Rhodopseudomonas palustris</name>
    <dbReference type="NCBI Taxonomy" id="1076"/>
    <lineage>
        <taxon>Bacteria</taxon>
        <taxon>Pseudomonadati</taxon>
        <taxon>Pseudomonadota</taxon>
        <taxon>Alphaproteobacteria</taxon>
        <taxon>Hyphomicrobiales</taxon>
        <taxon>Nitrobacteraceae</taxon>
        <taxon>Rhodopseudomonas</taxon>
    </lineage>
</organism>
<dbReference type="Proteomes" id="UP000782519">
    <property type="component" value="Unassembled WGS sequence"/>
</dbReference>
<dbReference type="InterPro" id="IPR032823">
    <property type="entry name" value="BCA_ABC_TP_C"/>
</dbReference>
<dbReference type="InterPro" id="IPR051120">
    <property type="entry name" value="ABC_AA/LPS_Transport"/>
</dbReference>
<accession>A0A933RU50</accession>
<evidence type="ECO:0000313" key="7">
    <source>
        <dbReference type="Proteomes" id="UP000782519"/>
    </source>
</evidence>
<proteinExistence type="predicted"/>
<dbReference type="AlphaFoldDB" id="A0A933RU50"/>
<sequence length="255" mass="27496">MSLEAHNISIAFGGLKVLKDVSVAVQPGVITGLVGPNGAGKTTLFNCLTGVAQPQQGVVRLDGEDISVYPLYRRIQLGVSRTFQTPRLDLDASVLDAVMMGFYSRNKPSLFGAAVSLPSRRRLERQLRAQAERLILQFELTADPYQRSGALSLGRLRLLEVARAIASSPKYLLLDEPAAGVDEHDRALLAKAIRRAAGDEIGVLLVEHNVGFIAELSDHMVAMVRGEIVAAGKPHDVVRDEQVVTAYLGGHRVAA</sequence>
<dbReference type="CDD" id="cd03219">
    <property type="entry name" value="ABC_Mj1267_LivG_branched"/>
    <property type="match status" value="1"/>
</dbReference>